<reference evidence="2 3" key="1">
    <citation type="journal article" date="2021" name="BMC Genomics">
        <title>Datura genome reveals duplications of psychoactive alkaloid biosynthetic genes and high mutation rate following tissue culture.</title>
        <authorList>
            <person name="Rajewski A."/>
            <person name="Carter-House D."/>
            <person name="Stajich J."/>
            <person name="Litt A."/>
        </authorList>
    </citation>
    <scope>NUCLEOTIDE SEQUENCE [LARGE SCALE GENOMIC DNA]</scope>
    <source>
        <strain evidence="2">AR-01</strain>
    </source>
</reference>
<feature type="compositionally biased region" description="Acidic residues" evidence="1">
    <location>
        <begin position="163"/>
        <end position="172"/>
    </location>
</feature>
<gene>
    <name evidence="2" type="ORF">HAX54_001610</name>
</gene>
<evidence type="ECO:0000313" key="3">
    <source>
        <dbReference type="Proteomes" id="UP000823775"/>
    </source>
</evidence>
<organism evidence="2 3">
    <name type="scientific">Datura stramonium</name>
    <name type="common">Jimsonweed</name>
    <name type="synonym">Common thornapple</name>
    <dbReference type="NCBI Taxonomy" id="4076"/>
    <lineage>
        <taxon>Eukaryota</taxon>
        <taxon>Viridiplantae</taxon>
        <taxon>Streptophyta</taxon>
        <taxon>Embryophyta</taxon>
        <taxon>Tracheophyta</taxon>
        <taxon>Spermatophyta</taxon>
        <taxon>Magnoliopsida</taxon>
        <taxon>eudicotyledons</taxon>
        <taxon>Gunneridae</taxon>
        <taxon>Pentapetalae</taxon>
        <taxon>asterids</taxon>
        <taxon>lamiids</taxon>
        <taxon>Solanales</taxon>
        <taxon>Solanaceae</taxon>
        <taxon>Solanoideae</taxon>
        <taxon>Datureae</taxon>
        <taxon>Datura</taxon>
    </lineage>
</organism>
<name>A0ABS8T4U7_DATST</name>
<feature type="region of interest" description="Disordered" evidence="1">
    <location>
        <begin position="159"/>
        <end position="188"/>
    </location>
</feature>
<comment type="caution">
    <text evidence="2">The sequence shown here is derived from an EMBL/GenBank/DDBJ whole genome shotgun (WGS) entry which is preliminary data.</text>
</comment>
<sequence length="188" mass="21273">MAPKVNKGKGVASSSHGSKKARRTSEEEHEDVRMAPQPLRRYGLYWVTEQEDRILTLGLGFVFDVPGDCNLNMLRELLPNWMPKERSNQVKIRGQIIEFVPMASNRLLGTPHVDPQPFINIVKKPPYRDIRYTLCGPNSVARFKESLDDDVATEDEMVKVDSDIESSDDNEEDSKIGEVALSPTDDEE</sequence>
<feature type="compositionally biased region" description="Basic and acidic residues" evidence="1">
    <location>
        <begin position="23"/>
        <end position="33"/>
    </location>
</feature>
<keyword evidence="3" id="KW-1185">Reference proteome</keyword>
<evidence type="ECO:0000313" key="2">
    <source>
        <dbReference type="EMBL" id="MCD7465602.1"/>
    </source>
</evidence>
<protein>
    <submittedName>
        <fullName evidence="2">Uncharacterized protein</fullName>
    </submittedName>
</protein>
<proteinExistence type="predicted"/>
<dbReference type="EMBL" id="JACEIK010001063">
    <property type="protein sequence ID" value="MCD7465602.1"/>
    <property type="molecule type" value="Genomic_DNA"/>
</dbReference>
<accession>A0ABS8T4U7</accession>
<dbReference type="Proteomes" id="UP000823775">
    <property type="component" value="Unassembled WGS sequence"/>
</dbReference>
<feature type="region of interest" description="Disordered" evidence="1">
    <location>
        <begin position="1"/>
        <end position="33"/>
    </location>
</feature>
<evidence type="ECO:0000256" key="1">
    <source>
        <dbReference type="SAM" id="MobiDB-lite"/>
    </source>
</evidence>